<proteinExistence type="predicted"/>
<evidence type="ECO:0000256" key="1">
    <source>
        <dbReference type="ARBA" id="ARBA00022729"/>
    </source>
</evidence>
<dbReference type="GO" id="GO:0030976">
    <property type="term" value="F:thiamine pyrophosphate binding"/>
    <property type="evidence" value="ECO:0007669"/>
    <property type="project" value="TreeGrafter"/>
</dbReference>
<organism evidence="2 3">
    <name type="scientific">Aerophobetes bacterium</name>
    <dbReference type="NCBI Taxonomy" id="2030807"/>
    <lineage>
        <taxon>Bacteria</taxon>
        <taxon>Candidatus Aerophobota</taxon>
    </lineage>
</organism>
<evidence type="ECO:0000313" key="2">
    <source>
        <dbReference type="EMBL" id="TET08370.1"/>
    </source>
</evidence>
<dbReference type="Pfam" id="PF13416">
    <property type="entry name" value="SBP_bac_8"/>
    <property type="match status" value="1"/>
</dbReference>
<dbReference type="PANTHER" id="PTHR30006:SF2">
    <property type="entry name" value="ABC TRANSPORTER SUBSTRATE-BINDING PROTEIN"/>
    <property type="match status" value="1"/>
</dbReference>
<accession>A0A523RRF7</accession>
<dbReference type="PANTHER" id="PTHR30006">
    <property type="entry name" value="THIAMINE-BINDING PERIPLASMIC PROTEIN-RELATED"/>
    <property type="match status" value="1"/>
</dbReference>
<name>A0A523RRF7_UNCAE</name>
<reference evidence="2 3" key="1">
    <citation type="submission" date="2019-03" db="EMBL/GenBank/DDBJ databases">
        <title>Metabolic potential of uncultured bacteria and archaea associated with petroleum seepage in deep-sea sediments.</title>
        <authorList>
            <person name="Dong X."/>
            <person name="Hubert C."/>
        </authorList>
    </citation>
    <scope>NUCLEOTIDE SEQUENCE [LARGE SCALE GENOMIC DNA]</scope>
    <source>
        <strain evidence="2">E44_bin7</strain>
    </source>
</reference>
<dbReference type="InterPro" id="IPR006059">
    <property type="entry name" value="SBP"/>
</dbReference>
<sequence length="191" mass="21489">RTSGTAFMINYSFLQLYGEKEGWKFLEALDKNIAFYTKSGNAPTDLVGRGEYLLGLTADENILKRINDGYPLQWVVPAEGIGYEGNYCMILKGTKKLSLSKKVMDYLGTKDASEFLASMGYIPPRPGIASALYGAAKPKFIKLDHAWAFKNKKKVVKKWKSKFMIKETAKAKKIGDEKEKKAAEREAKKKQ</sequence>
<dbReference type="SUPFAM" id="SSF53850">
    <property type="entry name" value="Periplasmic binding protein-like II"/>
    <property type="match status" value="1"/>
</dbReference>
<comment type="caution">
    <text evidence="2">The sequence shown here is derived from an EMBL/GenBank/DDBJ whole genome shotgun (WGS) entry which is preliminary data.</text>
</comment>
<protein>
    <submittedName>
        <fullName evidence="2">Extracellular solute-binding protein</fullName>
    </submittedName>
</protein>
<evidence type="ECO:0000313" key="3">
    <source>
        <dbReference type="Proteomes" id="UP000316360"/>
    </source>
</evidence>
<dbReference type="GO" id="GO:0030288">
    <property type="term" value="C:outer membrane-bounded periplasmic space"/>
    <property type="evidence" value="ECO:0007669"/>
    <property type="project" value="TreeGrafter"/>
</dbReference>
<dbReference type="Proteomes" id="UP000316360">
    <property type="component" value="Unassembled WGS sequence"/>
</dbReference>
<gene>
    <name evidence="2" type="ORF">E3J84_06270</name>
</gene>
<feature type="non-terminal residue" evidence="2">
    <location>
        <position position="1"/>
    </location>
</feature>
<keyword evidence="1" id="KW-0732">Signal</keyword>
<dbReference type="Gene3D" id="3.40.190.10">
    <property type="entry name" value="Periplasmic binding protein-like II"/>
    <property type="match status" value="1"/>
</dbReference>
<dbReference type="GO" id="GO:0015888">
    <property type="term" value="P:thiamine transport"/>
    <property type="evidence" value="ECO:0007669"/>
    <property type="project" value="TreeGrafter"/>
</dbReference>
<dbReference type="AlphaFoldDB" id="A0A523RRF7"/>
<dbReference type="GO" id="GO:0030975">
    <property type="term" value="F:thiamine binding"/>
    <property type="evidence" value="ECO:0007669"/>
    <property type="project" value="TreeGrafter"/>
</dbReference>
<dbReference type="EMBL" id="SOKJ01000360">
    <property type="protein sequence ID" value="TET08370.1"/>
    <property type="molecule type" value="Genomic_DNA"/>
</dbReference>